<organism evidence="1 2">
    <name type="scientific">Lupinus albus</name>
    <name type="common">White lupine</name>
    <name type="synonym">Lupinus termis</name>
    <dbReference type="NCBI Taxonomy" id="3870"/>
    <lineage>
        <taxon>Eukaryota</taxon>
        <taxon>Viridiplantae</taxon>
        <taxon>Streptophyta</taxon>
        <taxon>Embryophyta</taxon>
        <taxon>Tracheophyta</taxon>
        <taxon>Spermatophyta</taxon>
        <taxon>Magnoliopsida</taxon>
        <taxon>eudicotyledons</taxon>
        <taxon>Gunneridae</taxon>
        <taxon>Pentapetalae</taxon>
        <taxon>rosids</taxon>
        <taxon>fabids</taxon>
        <taxon>Fabales</taxon>
        <taxon>Fabaceae</taxon>
        <taxon>Papilionoideae</taxon>
        <taxon>50 kb inversion clade</taxon>
        <taxon>genistoids sensu lato</taxon>
        <taxon>core genistoids</taxon>
        <taxon>Genisteae</taxon>
        <taxon>Lupinus</taxon>
    </lineage>
</organism>
<accession>A0A6A4R001</accession>
<dbReference type="OrthoDB" id="1435767at2759"/>
<reference evidence="2" key="1">
    <citation type="journal article" date="2020" name="Nat. Commun.">
        <title>Genome sequence of the cluster root forming white lupin.</title>
        <authorList>
            <person name="Hufnagel B."/>
            <person name="Marques A."/>
            <person name="Soriano A."/>
            <person name="Marques L."/>
            <person name="Divol F."/>
            <person name="Doumas P."/>
            <person name="Sallet E."/>
            <person name="Mancinotti D."/>
            <person name="Carrere S."/>
            <person name="Marande W."/>
            <person name="Arribat S."/>
            <person name="Keller J."/>
            <person name="Huneau C."/>
            <person name="Blein T."/>
            <person name="Aime D."/>
            <person name="Laguerre M."/>
            <person name="Taylor J."/>
            <person name="Schubert V."/>
            <person name="Nelson M."/>
            <person name="Geu-Flores F."/>
            <person name="Crespi M."/>
            <person name="Gallardo-Guerrero K."/>
            <person name="Delaux P.-M."/>
            <person name="Salse J."/>
            <person name="Berges H."/>
            <person name="Guyot R."/>
            <person name="Gouzy J."/>
            <person name="Peret B."/>
        </authorList>
    </citation>
    <scope>NUCLEOTIDE SEQUENCE [LARGE SCALE GENOMIC DNA]</scope>
    <source>
        <strain evidence="2">cv. Amiga</strain>
    </source>
</reference>
<dbReference type="Proteomes" id="UP000447434">
    <property type="component" value="Chromosome 2"/>
</dbReference>
<keyword evidence="2" id="KW-1185">Reference proteome</keyword>
<comment type="caution">
    <text evidence="1">The sequence shown here is derived from an EMBL/GenBank/DDBJ whole genome shotgun (WGS) entry which is preliminary data.</text>
</comment>
<dbReference type="EMBL" id="WOCE01000002">
    <property type="protein sequence ID" value="KAE9618654.1"/>
    <property type="molecule type" value="Genomic_DNA"/>
</dbReference>
<proteinExistence type="predicted"/>
<dbReference type="AlphaFoldDB" id="A0A6A4R001"/>
<gene>
    <name evidence="1" type="ORF">Lalb_Chr02g0144991</name>
</gene>
<evidence type="ECO:0000313" key="2">
    <source>
        <dbReference type="Proteomes" id="UP000447434"/>
    </source>
</evidence>
<sequence length="55" mass="6692">MQLIWKFISPESNLDTHVRNHVPVIMPYTISAWLFLFTKIEGWELSYQWKGYVNY</sequence>
<name>A0A6A4R001_LUPAL</name>
<evidence type="ECO:0000313" key="1">
    <source>
        <dbReference type="EMBL" id="KAE9618654.1"/>
    </source>
</evidence>
<protein>
    <submittedName>
        <fullName evidence="1">Uncharacterized protein</fullName>
    </submittedName>
</protein>